<evidence type="ECO:0000313" key="2">
    <source>
        <dbReference type="EMBL" id="CAB4676707.1"/>
    </source>
</evidence>
<reference evidence="2" key="1">
    <citation type="submission" date="2020-05" db="EMBL/GenBank/DDBJ databases">
        <authorList>
            <person name="Chiriac C."/>
            <person name="Salcher M."/>
            <person name="Ghai R."/>
            <person name="Kavagutti S V."/>
        </authorList>
    </citation>
    <scope>NUCLEOTIDE SEQUENCE</scope>
</reference>
<keyword evidence="1" id="KW-1133">Transmembrane helix</keyword>
<feature type="transmembrane region" description="Helical" evidence="1">
    <location>
        <begin position="40"/>
        <end position="61"/>
    </location>
</feature>
<keyword evidence="1" id="KW-0472">Membrane</keyword>
<proteinExistence type="predicted"/>
<gene>
    <name evidence="2" type="ORF">UFOPK2292_01133</name>
</gene>
<dbReference type="EMBL" id="CAEZWU010000187">
    <property type="protein sequence ID" value="CAB4676707.1"/>
    <property type="molecule type" value="Genomic_DNA"/>
</dbReference>
<keyword evidence="1" id="KW-0812">Transmembrane</keyword>
<name>A0A6J6MRS5_9ZZZZ</name>
<feature type="transmembrane region" description="Helical" evidence="1">
    <location>
        <begin position="73"/>
        <end position="91"/>
    </location>
</feature>
<organism evidence="2">
    <name type="scientific">freshwater metagenome</name>
    <dbReference type="NCBI Taxonomy" id="449393"/>
    <lineage>
        <taxon>unclassified sequences</taxon>
        <taxon>metagenomes</taxon>
        <taxon>ecological metagenomes</taxon>
    </lineage>
</organism>
<evidence type="ECO:0000256" key="1">
    <source>
        <dbReference type="SAM" id="Phobius"/>
    </source>
</evidence>
<sequence>MSKTTKPTRSAGRGFWLHQIVEYLIAAALILMSAQSDYPVVTSAFGIALLINVTIADGPLSAYKIISRTVHRIFDWLFVGALIIGSIALDVDQSTRTTLFGVAIALVVIALSTNYTKKVFRRS</sequence>
<feature type="transmembrane region" description="Helical" evidence="1">
    <location>
        <begin position="15"/>
        <end position="34"/>
    </location>
</feature>
<accession>A0A6J6MRS5</accession>
<feature type="transmembrane region" description="Helical" evidence="1">
    <location>
        <begin position="97"/>
        <end position="116"/>
    </location>
</feature>
<dbReference type="AlphaFoldDB" id="A0A6J6MRS5"/>
<protein>
    <submittedName>
        <fullName evidence="2">Unannotated protein</fullName>
    </submittedName>
</protein>